<reference evidence="2 3" key="1">
    <citation type="submission" date="2015-03" db="EMBL/GenBank/DDBJ databases">
        <authorList>
            <person name="Hassan Y.I."/>
            <person name="Lepp D."/>
            <person name="Li X.-Z."/>
            <person name="Zhou T."/>
        </authorList>
    </citation>
    <scope>NUCLEOTIDE SEQUENCE [LARGE SCALE GENOMIC DNA]</scope>
    <source>
        <strain evidence="2 3">BD-c194</strain>
    </source>
</reference>
<keyword evidence="3" id="KW-1185">Reference proteome</keyword>
<feature type="domain" description="ABM" evidence="1">
    <location>
        <begin position="1"/>
        <end position="70"/>
    </location>
</feature>
<dbReference type="PATRIC" id="fig|443610.3.peg.3575"/>
<gene>
    <name evidence="2" type="ORF">VE25_05125</name>
</gene>
<protein>
    <recommendedName>
        <fullName evidence="1">ABM domain-containing protein</fullName>
    </recommendedName>
</protein>
<evidence type="ECO:0000313" key="3">
    <source>
        <dbReference type="Proteomes" id="UP000033632"/>
    </source>
</evidence>
<dbReference type="InterPro" id="IPR011008">
    <property type="entry name" value="Dimeric_a/b-barrel"/>
</dbReference>
<proteinExistence type="predicted"/>
<name>A0A0F5FWA1_9HYPH</name>
<accession>A0A0F5FWA1</accession>
<dbReference type="STRING" id="443610.VE25_05125"/>
<organism evidence="2 3">
    <name type="scientific">Devosia geojensis</name>
    <dbReference type="NCBI Taxonomy" id="443610"/>
    <lineage>
        <taxon>Bacteria</taxon>
        <taxon>Pseudomonadati</taxon>
        <taxon>Pseudomonadota</taxon>
        <taxon>Alphaproteobacteria</taxon>
        <taxon>Hyphomicrobiales</taxon>
        <taxon>Devosiaceae</taxon>
        <taxon>Devosia</taxon>
    </lineage>
</organism>
<dbReference type="InterPro" id="IPR007138">
    <property type="entry name" value="ABM_dom"/>
</dbReference>
<dbReference type="Gene3D" id="3.30.70.100">
    <property type="match status" value="1"/>
</dbReference>
<dbReference type="AlphaFoldDB" id="A0A0F5FWA1"/>
<dbReference type="Pfam" id="PF03992">
    <property type="entry name" value="ABM"/>
    <property type="match status" value="1"/>
</dbReference>
<dbReference type="Proteomes" id="UP000033632">
    <property type="component" value="Unassembled WGS sequence"/>
</dbReference>
<dbReference type="EMBL" id="JZEX01000057">
    <property type="protein sequence ID" value="KKB12855.1"/>
    <property type="molecule type" value="Genomic_DNA"/>
</dbReference>
<evidence type="ECO:0000259" key="1">
    <source>
        <dbReference type="PROSITE" id="PS51725"/>
    </source>
</evidence>
<dbReference type="PROSITE" id="PS51725">
    <property type="entry name" value="ABM"/>
    <property type="match status" value="1"/>
</dbReference>
<comment type="caution">
    <text evidence="2">The sequence shown here is derived from an EMBL/GenBank/DDBJ whole genome shotgun (WGS) entry which is preliminary data.</text>
</comment>
<sequence length="78" mass="8626">MAHPAVAAARGEPGCIRFDLGASLTDPQVLIFIQQWETREAFYAHFDAPHTAAFREAIKPLVTDATVEIVHPDRVEVL</sequence>
<dbReference type="SUPFAM" id="SSF54909">
    <property type="entry name" value="Dimeric alpha+beta barrel"/>
    <property type="match status" value="1"/>
</dbReference>
<evidence type="ECO:0000313" key="2">
    <source>
        <dbReference type="EMBL" id="KKB12855.1"/>
    </source>
</evidence>